<proteinExistence type="predicted"/>
<name>A0AA37BZN0_9ACTN</name>
<dbReference type="Proteomes" id="UP001051844">
    <property type="component" value="Unassembled WGS sequence"/>
</dbReference>
<comment type="caution">
    <text evidence="1">The sequence shown here is derived from an EMBL/GenBank/DDBJ whole genome shotgun (WGS) entry which is preliminary data.</text>
</comment>
<evidence type="ECO:0000313" key="1">
    <source>
        <dbReference type="EMBL" id="GHI47790.1"/>
    </source>
</evidence>
<protein>
    <submittedName>
        <fullName evidence="1">Uncharacterized protein</fullName>
    </submittedName>
</protein>
<organism evidence="1 2">
    <name type="scientific">Streptomyces albidoflavus</name>
    <dbReference type="NCBI Taxonomy" id="1886"/>
    <lineage>
        <taxon>Bacteria</taxon>
        <taxon>Bacillati</taxon>
        <taxon>Actinomycetota</taxon>
        <taxon>Actinomycetes</taxon>
        <taxon>Kitasatosporales</taxon>
        <taxon>Streptomycetaceae</taxon>
        <taxon>Streptomyces</taxon>
        <taxon>Streptomyces albidoflavus group</taxon>
    </lineage>
</organism>
<sequence length="72" mass="7796">MLWSTWPASATGAGSAAMAAGADKSPAITAIPPVNETSLFRFMRFPDSCNMHVVTAHARTDTFRRGLLEIRM</sequence>
<reference evidence="1" key="1">
    <citation type="submission" date="2022-09" db="EMBL/GenBank/DDBJ databases">
        <title>Whole genome shotgun sequence of Streptomyces albidoflavus NBRC 12854.</title>
        <authorList>
            <person name="Komaki H."/>
            <person name="Tamura T."/>
        </authorList>
    </citation>
    <scope>NUCLEOTIDE SEQUENCE</scope>
    <source>
        <strain evidence="1">NBRC 12854</strain>
    </source>
</reference>
<accession>A0AA37BZN0</accession>
<gene>
    <name evidence="1" type="ORF">ScoT_39640</name>
</gene>
<dbReference type="AlphaFoldDB" id="A0AA37BZN0"/>
<evidence type="ECO:0000313" key="2">
    <source>
        <dbReference type="Proteomes" id="UP001051844"/>
    </source>
</evidence>
<dbReference type="EMBL" id="BNDZ01000005">
    <property type="protein sequence ID" value="GHI47790.1"/>
    <property type="molecule type" value="Genomic_DNA"/>
</dbReference>